<dbReference type="GO" id="GO:1904047">
    <property type="term" value="F:S-adenosyl-L-methionine binding"/>
    <property type="evidence" value="ECO:0007669"/>
    <property type="project" value="UniProtKB-UniRule"/>
</dbReference>
<dbReference type="InterPro" id="IPR058240">
    <property type="entry name" value="rSAM_sf"/>
</dbReference>
<feature type="binding site" evidence="12">
    <location>
        <position position="70"/>
    </location>
    <ligand>
        <name>GTP</name>
        <dbReference type="ChEBI" id="CHEBI:37565"/>
    </ligand>
</feature>
<feature type="binding site" evidence="12">
    <location>
        <position position="74"/>
    </location>
    <ligand>
        <name>S-adenosyl-L-methionine</name>
        <dbReference type="ChEBI" id="CHEBI:59789"/>
    </ligand>
</feature>
<dbReference type="SFLD" id="SFLDG01383">
    <property type="entry name" value="cyclic_pyranopterin_phosphate"/>
    <property type="match status" value="1"/>
</dbReference>
<evidence type="ECO:0000256" key="1">
    <source>
        <dbReference type="ARBA" id="ARBA00012167"/>
    </source>
</evidence>
<feature type="domain" description="Radical SAM core" evidence="13">
    <location>
        <begin position="8"/>
        <end position="233"/>
    </location>
</feature>
<evidence type="ECO:0000256" key="2">
    <source>
        <dbReference type="ARBA" id="ARBA00022485"/>
    </source>
</evidence>
<evidence type="ECO:0000256" key="11">
    <source>
        <dbReference type="ARBA" id="ARBA00048697"/>
    </source>
</evidence>
<dbReference type="PANTHER" id="PTHR22960">
    <property type="entry name" value="MOLYBDOPTERIN COFACTOR SYNTHESIS PROTEIN A"/>
    <property type="match status" value="1"/>
</dbReference>
<evidence type="ECO:0000313" key="15">
    <source>
        <dbReference type="Proteomes" id="UP000886890"/>
    </source>
</evidence>
<dbReference type="InterPro" id="IPR000385">
    <property type="entry name" value="MoaA_NifB_PqqE_Fe-S-bd_CS"/>
</dbReference>
<comment type="cofactor">
    <cofactor evidence="12">
        <name>[4Fe-4S] cluster</name>
        <dbReference type="ChEBI" id="CHEBI:49883"/>
    </cofactor>
    <text evidence="12">Binds 2 [4Fe-4S] clusters. Binds 1 [4Fe-4S] cluster coordinated with 3 cysteines and an exchangeable S-adenosyl-L-methionine and 1 [4Fe-4S] cluster coordinated with 3 cysteines and the GTP-derived substrate.</text>
</comment>
<organism evidence="14 15">
    <name type="scientific">Candidatus Fusicatenibacter merdavium</name>
    <dbReference type="NCBI Taxonomy" id="2838600"/>
    <lineage>
        <taxon>Bacteria</taxon>
        <taxon>Bacillati</taxon>
        <taxon>Bacillota</taxon>
        <taxon>Clostridia</taxon>
        <taxon>Lachnospirales</taxon>
        <taxon>Lachnospiraceae</taxon>
        <taxon>Fusicatenibacter</taxon>
    </lineage>
</organism>
<evidence type="ECO:0000256" key="5">
    <source>
        <dbReference type="ARBA" id="ARBA00022741"/>
    </source>
</evidence>
<dbReference type="SFLD" id="SFLDS00029">
    <property type="entry name" value="Radical_SAM"/>
    <property type="match status" value="1"/>
</dbReference>
<evidence type="ECO:0000256" key="9">
    <source>
        <dbReference type="ARBA" id="ARBA00023150"/>
    </source>
</evidence>
<sequence length="325" mass="35771">MSECLKDAMGRTIDYLRISVTDRCNLRCVYCMPEDPDRPPVFLPEEALLTAGEWLIFAKAAAMAGIRKIRLTGGEPLMRQDLAELVWGMASLPQMEQVVMTTNAVGLAQRIGALKNAGLAGVNVSLDSLERECYRRIAGRDRMAEALDGVRACLELGLPVKINCVPVRGLNDSQWIPLAELAVKWPVQVRFIEMMPIGEGKAFPPVENSRIRQLLERNFGPVTEVSPGKRQGPARVFRVPGFAGSIGFISAVSCGCCSSCNRIRATADGKIKLCLHHPVNGDARERIRTGKSPEELCGWLRALVRDKPKDGAFTDEKRPMWKIGG</sequence>
<comment type="subunit">
    <text evidence="12">Monomer and homodimer.</text>
</comment>
<keyword evidence="7 12" id="KW-0411">Iron-sulfur</keyword>
<dbReference type="EMBL" id="DXEK01000059">
    <property type="protein sequence ID" value="HIX76671.1"/>
    <property type="molecule type" value="Genomic_DNA"/>
</dbReference>
<dbReference type="GO" id="GO:0006777">
    <property type="term" value="P:Mo-molybdopterin cofactor biosynthetic process"/>
    <property type="evidence" value="ECO:0007669"/>
    <property type="project" value="UniProtKB-UniRule"/>
</dbReference>
<dbReference type="CDD" id="cd01335">
    <property type="entry name" value="Radical_SAM"/>
    <property type="match status" value="1"/>
</dbReference>
<dbReference type="Pfam" id="PF06463">
    <property type="entry name" value="Mob_synth_C"/>
    <property type="match status" value="1"/>
</dbReference>
<dbReference type="SFLD" id="SFLDG01386">
    <property type="entry name" value="main_SPASM_domain-containing"/>
    <property type="match status" value="1"/>
</dbReference>
<dbReference type="InterPro" id="IPR040064">
    <property type="entry name" value="MoaA-like"/>
</dbReference>
<dbReference type="PROSITE" id="PS01305">
    <property type="entry name" value="MOAA_NIFB_PQQE"/>
    <property type="match status" value="1"/>
</dbReference>
<keyword evidence="4 12" id="KW-0479">Metal-binding</keyword>
<dbReference type="Pfam" id="PF04055">
    <property type="entry name" value="Radical_SAM"/>
    <property type="match status" value="1"/>
</dbReference>
<name>A0A9D1XCK7_9FIRM</name>
<comment type="similarity">
    <text evidence="12">Belongs to the radical SAM superfamily. MoaA family.</text>
</comment>
<dbReference type="Gene3D" id="3.20.20.70">
    <property type="entry name" value="Aldolase class I"/>
    <property type="match status" value="1"/>
</dbReference>
<keyword evidence="9 12" id="KW-0501">Molybdenum cofactor biosynthesis</keyword>
<comment type="caution">
    <text evidence="14">The sequence shown here is derived from an EMBL/GenBank/DDBJ whole genome shotgun (WGS) entry which is preliminary data.</text>
</comment>
<dbReference type="PROSITE" id="PS51918">
    <property type="entry name" value="RADICAL_SAM"/>
    <property type="match status" value="1"/>
</dbReference>
<feature type="binding site" evidence="12">
    <location>
        <position position="161"/>
    </location>
    <ligand>
        <name>GTP</name>
        <dbReference type="ChEBI" id="CHEBI:37565"/>
    </ligand>
</feature>
<comment type="catalytic activity">
    <reaction evidence="11 12">
        <text>GTP + AH2 + S-adenosyl-L-methionine = (8S)-3',8-cyclo-7,8-dihydroguanosine 5'-triphosphate + 5'-deoxyadenosine + L-methionine + A + H(+)</text>
        <dbReference type="Rhea" id="RHEA:49576"/>
        <dbReference type="ChEBI" id="CHEBI:13193"/>
        <dbReference type="ChEBI" id="CHEBI:15378"/>
        <dbReference type="ChEBI" id="CHEBI:17319"/>
        <dbReference type="ChEBI" id="CHEBI:17499"/>
        <dbReference type="ChEBI" id="CHEBI:37565"/>
        <dbReference type="ChEBI" id="CHEBI:57844"/>
        <dbReference type="ChEBI" id="CHEBI:59789"/>
        <dbReference type="ChEBI" id="CHEBI:131766"/>
        <dbReference type="EC" id="4.1.99.22"/>
    </reaction>
</comment>
<dbReference type="PANTHER" id="PTHR22960:SF0">
    <property type="entry name" value="MOLYBDENUM COFACTOR BIOSYNTHESIS PROTEIN 1"/>
    <property type="match status" value="1"/>
</dbReference>
<evidence type="ECO:0000256" key="4">
    <source>
        <dbReference type="ARBA" id="ARBA00022723"/>
    </source>
</evidence>
<keyword evidence="6 12" id="KW-0408">Iron</keyword>
<feature type="binding site" evidence="12">
    <location>
        <begin position="262"/>
        <end position="264"/>
    </location>
    <ligand>
        <name>GTP</name>
        <dbReference type="ChEBI" id="CHEBI:37565"/>
    </ligand>
</feature>
<dbReference type="GO" id="GO:0051539">
    <property type="term" value="F:4 iron, 4 sulfur cluster binding"/>
    <property type="evidence" value="ECO:0007669"/>
    <property type="project" value="UniProtKB-UniRule"/>
</dbReference>
<evidence type="ECO:0000256" key="8">
    <source>
        <dbReference type="ARBA" id="ARBA00023134"/>
    </source>
</evidence>
<dbReference type="HAMAP" id="MF_01225_B">
    <property type="entry name" value="MoaA_B"/>
    <property type="match status" value="1"/>
</dbReference>
<protein>
    <recommendedName>
        <fullName evidence="1 12">GTP 3',8-cyclase</fullName>
        <ecNumber evidence="1 12">4.1.99.22</ecNumber>
    </recommendedName>
    <alternativeName>
        <fullName evidence="12">Molybdenum cofactor biosynthesis protein A</fullName>
    </alternativeName>
</protein>
<dbReference type="GO" id="GO:0046872">
    <property type="term" value="F:metal ion binding"/>
    <property type="evidence" value="ECO:0007669"/>
    <property type="project" value="UniProtKB-KW"/>
</dbReference>
<dbReference type="SMART" id="SM00729">
    <property type="entry name" value="Elp3"/>
    <property type="match status" value="1"/>
</dbReference>
<dbReference type="InterPro" id="IPR006638">
    <property type="entry name" value="Elp3/MiaA/NifB-like_rSAM"/>
</dbReference>
<dbReference type="InterPro" id="IPR013785">
    <property type="entry name" value="Aldolase_TIM"/>
</dbReference>
<evidence type="ECO:0000256" key="3">
    <source>
        <dbReference type="ARBA" id="ARBA00022691"/>
    </source>
</evidence>
<feature type="binding site" evidence="12">
    <location>
        <position position="31"/>
    </location>
    <ligand>
        <name>[4Fe-4S] cluster</name>
        <dbReference type="ChEBI" id="CHEBI:49883"/>
        <label>1</label>
        <note>4Fe-4S-S-AdoMet</note>
    </ligand>
</feature>
<dbReference type="GO" id="GO:0061798">
    <property type="term" value="F:GTP 3',8'-cyclase activity"/>
    <property type="evidence" value="ECO:0007669"/>
    <property type="project" value="UniProtKB-UniRule"/>
</dbReference>
<gene>
    <name evidence="12 14" type="primary">moaA</name>
    <name evidence="14" type="ORF">H9734_03615</name>
</gene>
<evidence type="ECO:0000256" key="6">
    <source>
        <dbReference type="ARBA" id="ARBA00023004"/>
    </source>
</evidence>
<dbReference type="GO" id="GO:0005525">
    <property type="term" value="F:GTP binding"/>
    <property type="evidence" value="ECO:0007669"/>
    <property type="project" value="UniProtKB-UniRule"/>
</dbReference>
<feature type="binding site" evidence="12">
    <location>
        <position position="17"/>
    </location>
    <ligand>
        <name>GTP</name>
        <dbReference type="ChEBI" id="CHEBI:37565"/>
    </ligand>
</feature>
<evidence type="ECO:0000256" key="10">
    <source>
        <dbReference type="ARBA" id="ARBA00023239"/>
    </source>
</evidence>
<keyword evidence="10 12" id="KW-0456">Lyase</keyword>
<dbReference type="SFLD" id="SFLDG01067">
    <property type="entry name" value="SPASM/twitch_domain_containing"/>
    <property type="match status" value="1"/>
</dbReference>
<reference evidence="14" key="1">
    <citation type="journal article" date="2021" name="PeerJ">
        <title>Extensive microbial diversity within the chicken gut microbiome revealed by metagenomics and culture.</title>
        <authorList>
            <person name="Gilroy R."/>
            <person name="Ravi A."/>
            <person name="Getino M."/>
            <person name="Pursley I."/>
            <person name="Horton D.L."/>
            <person name="Alikhan N.F."/>
            <person name="Baker D."/>
            <person name="Gharbi K."/>
            <person name="Hall N."/>
            <person name="Watson M."/>
            <person name="Adriaenssens E.M."/>
            <person name="Foster-Nyarko E."/>
            <person name="Jarju S."/>
            <person name="Secka A."/>
            <person name="Antonio M."/>
            <person name="Oren A."/>
            <person name="Chaudhuri R.R."/>
            <person name="La Ragione R."/>
            <person name="Hildebrand F."/>
            <person name="Pallen M.J."/>
        </authorList>
    </citation>
    <scope>NUCLEOTIDE SEQUENCE</scope>
    <source>
        <strain evidence="14">CHK183-1962</strain>
    </source>
</reference>
<dbReference type="NCBIfam" id="TIGR02666">
    <property type="entry name" value="moaA"/>
    <property type="match status" value="1"/>
</dbReference>
<dbReference type="InterPro" id="IPR050105">
    <property type="entry name" value="MoCo_biosynth_MoaA/MoaC"/>
</dbReference>
<dbReference type="Proteomes" id="UP000886890">
    <property type="component" value="Unassembled WGS sequence"/>
</dbReference>
<evidence type="ECO:0000313" key="14">
    <source>
        <dbReference type="EMBL" id="HIX76671.1"/>
    </source>
</evidence>
<feature type="binding site" evidence="12">
    <location>
        <position position="101"/>
    </location>
    <ligand>
        <name>GTP</name>
        <dbReference type="ChEBI" id="CHEBI:37565"/>
    </ligand>
</feature>
<dbReference type="EC" id="4.1.99.22" evidence="1 12"/>
<dbReference type="InterPro" id="IPR007197">
    <property type="entry name" value="rSAM"/>
</dbReference>
<dbReference type="InterPro" id="IPR010505">
    <property type="entry name" value="MoaA_twitch"/>
</dbReference>
<feature type="binding site" evidence="12">
    <location>
        <position position="30"/>
    </location>
    <ligand>
        <name>S-adenosyl-L-methionine</name>
        <dbReference type="ChEBI" id="CHEBI:59789"/>
    </ligand>
</feature>
<keyword evidence="3 12" id="KW-0949">S-adenosyl-L-methionine</keyword>
<dbReference type="GO" id="GO:0061799">
    <property type="term" value="F:cyclic pyranopterin monophosphate synthase activity"/>
    <property type="evidence" value="ECO:0007669"/>
    <property type="project" value="TreeGrafter"/>
</dbReference>
<dbReference type="CDD" id="cd21117">
    <property type="entry name" value="Twitch_MoaA"/>
    <property type="match status" value="1"/>
</dbReference>
<feature type="binding site" evidence="12">
    <location>
        <position position="274"/>
    </location>
    <ligand>
        <name>[4Fe-4S] cluster</name>
        <dbReference type="ChEBI" id="CHEBI:49883"/>
        <label>2</label>
        <note>4Fe-4S-substrate</note>
    </ligand>
</feature>
<evidence type="ECO:0000256" key="12">
    <source>
        <dbReference type="HAMAP-Rule" id="MF_01225"/>
    </source>
</evidence>
<comment type="function">
    <text evidence="12">Catalyzes the cyclization of GTP to (8S)-3',8-cyclo-7,8-dihydroguanosine 5'-triphosphate.</text>
</comment>
<evidence type="ECO:0000256" key="7">
    <source>
        <dbReference type="ARBA" id="ARBA00023014"/>
    </source>
</evidence>
<dbReference type="InterPro" id="IPR013483">
    <property type="entry name" value="MoaA"/>
</dbReference>
<feature type="binding site" evidence="12">
    <location>
        <position position="257"/>
    </location>
    <ligand>
        <name>[4Fe-4S] cluster</name>
        <dbReference type="ChEBI" id="CHEBI:49883"/>
        <label>2</label>
        <note>4Fe-4S-substrate</note>
    </ligand>
</feature>
<dbReference type="AlphaFoldDB" id="A0A9D1XCK7"/>
<keyword evidence="5 12" id="KW-0547">Nucleotide-binding</keyword>
<accession>A0A9D1XCK7</accession>
<feature type="binding site" evidence="12">
    <location>
        <position position="125"/>
    </location>
    <ligand>
        <name>S-adenosyl-L-methionine</name>
        <dbReference type="ChEBI" id="CHEBI:59789"/>
    </ligand>
</feature>
<comment type="pathway">
    <text evidence="12">Cofactor biosynthesis; molybdopterin biosynthesis.</text>
</comment>
<keyword evidence="2 12" id="KW-0004">4Fe-4S</keyword>
<feature type="binding site" evidence="12">
    <location>
        <position position="28"/>
    </location>
    <ligand>
        <name>[4Fe-4S] cluster</name>
        <dbReference type="ChEBI" id="CHEBI:49883"/>
        <label>1</label>
        <note>4Fe-4S-S-AdoMet</note>
    </ligand>
</feature>
<dbReference type="SUPFAM" id="SSF102114">
    <property type="entry name" value="Radical SAM enzymes"/>
    <property type="match status" value="1"/>
</dbReference>
<evidence type="ECO:0000259" key="13">
    <source>
        <dbReference type="PROSITE" id="PS51918"/>
    </source>
</evidence>
<feature type="binding site" evidence="12">
    <location>
        <position position="24"/>
    </location>
    <ligand>
        <name>[4Fe-4S] cluster</name>
        <dbReference type="ChEBI" id="CHEBI:49883"/>
        <label>1</label>
        <note>4Fe-4S-S-AdoMet</note>
    </ligand>
</feature>
<keyword evidence="8 12" id="KW-0342">GTP-binding</keyword>
<reference evidence="14" key="2">
    <citation type="submission" date="2021-04" db="EMBL/GenBank/DDBJ databases">
        <authorList>
            <person name="Gilroy R."/>
        </authorList>
    </citation>
    <scope>NUCLEOTIDE SEQUENCE</scope>
    <source>
        <strain evidence="14">CHK183-1962</strain>
    </source>
</reference>
<feature type="binding site" evidence="12">
    <location>
        <position position="195"/>
    </location>
    <ligand>
        <name>S-adenosyl-L-methionine</name>
        <dbReference type="ChEBI" id="CHEBI:59789"/>
    </ligand>
</feature>
<feature type="binding site" evidence="12">
    <location>
        <position position="260"/>
    </location>
    <ligand>
        <name>[4Fe-4S] cluster</name>
        <dbReference type="ChEBI" id="CHEBI:49883"/>
        <label>2</label>
        <note>4Fe-4S-substrate</note>
    </ligand>
</feature>
<proteinExistence type="inferred from homology"/>